<accession>A0A1R2B269</accession>
<evidence type="ECO:0000256" key="1">
    <source>
        <dbReference type="ARBA" id="ARBA00022448"/>
    </source>
</evidence>
<sequence>MVLKSTIYNLLKTYLAEYLYGFSEDQLEIEVLSGLIELVNVNFKPAKVNELLMKKGQPIFLKCGLIGKLSIKYNYKNILSNPVEVVINELLVVFGPILIDSNQEFDGNYDKGDDGEKDKHWDTHSEPENTDKFTLIDSNYTQRTSRMRNSYKNVEEIMRKQPSNYGGYLRDLNMSKDLLPKEQGMIEKYFKTIFRNLTLIIETMHIKYEDETYPYKHPFSLTLLIDSLEIKPASAEWSFDDTHELITQSLSKKSSAINGKINSFSLHVNSMSSMLIPTSLWEATLSSEIGIFEAFPACDVRDIILEEGKSLVTDKIHHLISPLNIEFCFTISPEEPFYRFSCVCDRVFITISSAMGECLQNFKDYTQNVKIWKKIRKYRPQKRLEGRIMVSIEEKKQIARSWLHYAYLFARLKTCNNHDEILSSFEAQNKSEDHLNPSDFDPDKSCELINYSGEMPDVDEANPFSINIENAKSSISPDISTPMRSSIFIPKPSKTPGKSDRSLGQIIKAYNNTLSTTDIDNIKASAKPYNPNPNPNPLIPKILEFISFGFKCAGVSILLFDEGFKVKSETKMDNVYIKLLTNDTEICGSLNISLIISCVESSERAVKVLEIGRPIDKSPRKRQAGENAIDLEVKFRPGEKKSEDGQMPDLNMFEVVGRFSDTRIQYSHQGFADLMLIIGSFKMNKYIREFSDLDYIRRIEKKKSTLTWKEKFFKKQRQVIHHSVLKKLIMTKKLIRKILQWQLKFKSYLKEVDKNIQPILFDCRVETGGIILELLDEEFNPTSNLFFPRGIIELFKNKEYSKFNLFGFGVMTRQPLKHFYKYLADISEITKGIKKMRKKKK</sequence>
<evidence type="ECO:0000313" key="4">
    <source>
        <dbReference type="EMBL" id="OMJ70881.1"/>
    </source>
</evidence>
<name>A0A1R2B269_9CILI</name>
<dbReference type="InterPro" id="IPR026854">
    <property type="entry name" value="VPS13_N"/>
</dbReference>
<proteinExistence type="predicted"/>
<keyword evidence="5" id="KW-1185">Reference proteome</keyword>
<evidence type="ECO:0000313" key="5">
    <source>
        <dbReference type="Proteomes" id="UP000187209"/>
    </source>
</evidence>
<keyword evidence="1" id="KW-0813">Transport</keyword>
<comment type="caution">
    <text evidence="4">The sequence shown here is derived from an EMBL/GenBank/DDBJ whole genome shotgun (WGS) entry which is preliminary data.</text>
</comment>
<dbReference type="OrthoDB" id="313576at2759"/>
<dbReference type="Proteomes" id="UP000187209">
    <property type="component" value="Unassembled WGS sequence"/>
</dbReference>
<organism evidence="4 5">
    <name type="scientific">Stentor coeruleus</name>
    <dbReference type="NCBI Taxonomy" id="5963"/>
    <lineage>
        <taxon>Eukaryota</taxon>
        <taxon>Sar</taxon>
        <taxon>Alveolata</taxon>
        <taxon>Ciliophora</taxon>
        <taxon>Postciliodesmatophora</taxon>
        <taxon>Heterotrichea</taxon>
        <taxon>Heterotrichida</taxon>
        <taxon>Stentoridae</taxon>
        <taxon>Stentor</taxon>
    </lineage>
</organism>
<dbReference type="EMBL" id="MPUH01001045">
    <property type="protein sequence ID" value="OMJ70881.1"/>
    <property type="molecule type" value="Genomic_DNA"/>
</dbReference>
<protein>
    <recommendedName>
        <fullName evidence="3">Chorein N-terminal domain-containing protein</fullName>
    </recommendedName>
</protein>
<gene>
    <name evidence="4" type="ORF">SteCoe_31042</name>
</gene>
<feature type="domain" description="Chorein N-terminal" evidence="3">
    <location>
        <begin position="2"/>
        <end position="407"/>
    </location>
</feature>
<evidence type="ECO:0000256" key="2">
    <source>
        <dbReference type="SAM" id="MobiDB-lite"/>
    </source>
</evidence>
<dbReference type="Pfam" id="PF12624">
    <property type="entry name" value="VPS13_N"/>
    <property type="match status" value="1"/>
</dbReference>
<reference evidence="4 5" key="1">
    <citation type="submission" date="2016-11" db="EMBL/GenBank/DDBJ databases">
        <title>The macronuclear genome of Stentor coeruleus: a giant cell with tiny introns.</title>
        <authorList>
            <person name="Slabodnick M."/>
            <person name="Ruby J.G."/>
            <person name="Reiff S.B."/>
            <person name="Swart E.C."/>
            <person name="Gosai S."/>
            <person name="Prabakaran S."/>
            <person name="Witkowska E."/>
            <person name="Larue G.E."/>
            <person name="Fisher S."/>
            <person name="Freeman R.M."/>
            <person name="Gunawardena J."/>
            <person name="Chu W."/>
            <person name="Stover N.A."/>
            <person name="Gregory B.D."/>
            <person name="Nowacki M."/>
            <person name="Derisi J."/>
            <person name="Roy S.W."/>
            <person name="Marshall W.F."/>
            <person name="Sood P."/>
        </authorList>
    </citation>
    <scope>NUCLEOTIDE SEQUENCE [LARGE SCALE GENOMIC DNA]</scope>
    <source>
        <strain evidence="4">WM001</strain>
    </source>
</reference>
<feature type="region of interest" description="Disordered" evidence="2">
    <location>
        <begin position="109"/>
        <end position="128"/>
    </location>
</feature>
<dbReference type="AlphaFoldDB" id="A0A1R2B269"/>
<evidence type="ECO:0000259" key="3">
    <source>
        <dbReference type="Pfam" id="PF12624"/>
    </source>
</evidence>